<sequence>MIVMIIDQLVFDTQISVSSFKEQLDLCAAVLLRSLFGRALPTELMAHFQE</sequence>
<keyword evidence="2" id="KW-1185">Reference proteome</keyword>
<organism evidence="1 2">
    <name type="scientific">Metabacillus malikii</name>
    <dbReference type="NCBI Taxonomy" id="1504265"/>
    <lineage>
        <taxon>Bacteria</taxon>
        <taxon>Bacillati</taxon>
        <taxon>Bacillota</taxon>
        <taxon>Bacilli</taxon>
        <taxon>Bacillales</taxon>
        <taxon>Bacillaceae</taxon>
        <taxon>Metabacillus</taxon>
    </lineage>
</organism>
<accession>A0ABT9ZQY0</accession>
<protein>
    <submittedName>
        <fullName evidence="1">Trehalose/maltose hydrolase-like predicted phosphorylase</fullName>
    </submittedName>
</protein>
<name>A0ABT9ZQY0_9BACI</name>
<evidence type="ECO:0000313" key="1">
    <source>
        <dbReference type="EMBL" id="MDQ0233615.1"/>
    </source>
</evidence>
<gene>
    <name evidence="1" type="ORF">J2S19_004965</name>
</gene>
<dbReference type="Proteomes" id="UP001234495">
    <property type="component" value="Unassembled WGS sequence"/>
</dbReference>
<proteinExistence type="predicted"/>
<comment type="caution">
    <text evidence="1">The sequence shown here is derived from an EMBL/GenBank/DDBJ whole genome shotgun (WGS) entry which is preliminary data.</text>
</comment>
<dbReference type="EMBL" id="JAUSUD010000049">
    <property type="protein sequence ID" value="MDQ0233615.1"/>
    <property type="molecule type" value="Genomic_DNA"/>
</dbReference>
<evidence type="ECO:0000313" key="2">
    <source>
        <dbReference type="Proteomes" id="UP001234495"/>
    </source>
</evidence>
<reference evidence="1 2" key="1">
    <citation type="submission" date="2023-07" db="EMBL/GenBank/DDBJ databases">
        <title>Genomic Encyclopedia of Type Strains, Phase IV (KMG-IV): sequencing the most valuable type-strain genomes for metagenomic binning, comparative biology and taxonomic classification.</title>
        <authorList>
            <person name="Goeker M."/>
        </authorList>
    </citation>
    <scope>NUCLEOTIDE SEQUENCE [LARGE SCALE GENOMIC DNA]</scope>
    <source>
        <strain evidence="1 2">DSM 29005</strain>
    </source>
</reference>